<dbReference type="PROSITE" id="PS01173">
    <property type="entry name" value="LIPASE_GDXG_HIS"/>
    <property type="match status" value="1"/>
</dbReference>
<accession>W4H1B8</accession>
<gene>
    <name evidence="4" type="ORF">H257_02293</name>
</gene>
<dbReference type="InterPro" id="IPR002168">
    <property type="entry name" value="Lipase_GDXG_HIS_AS"/>
</dbReference>
<dbReference type="OrthoDB" id="19653at2759"/>
<dbReference type="InterPro" id="IPR049492">
    <property type="entry name" value="BD-FAE-like_dom"/>
</dbReference>
<protein>
    <recommendedName>
        <fullName evidence="3">BD-FAE-like domain-containing protein</fullName>
    </recommendedName>
</protein>
<evidence type="ECO:0000313" key="4">
    <source>
        <dbReference type="EMBL" id="ETV85687.1"/>
    </source>
</evidence>
<dbReference type="VEuPathDB" id="FungiDB:H257_02293"/>
<dbReference type="PANTHER" id="PTHR48081">
    <property type="entry name" value="AB HYDROLASE SUPERFAMILY PROTEIN C4A8.06C"/>
    <property type="match status" value="1"/>
</dbReference>
<organism evidence="4">
    <name type="scientific">Aphanomyces astaci</name>
    <name type="common">Crayfish plague agent</name>
    <dbReference type="NCBI Taxonomy" id="112090"/>
    <lineage>
        <taxon>Eukaryota</taxon>
        <taxon>Sar</taxon>
        <taxon>Stramenopiles</taxon>
        <taxon>Oomycota</taxon>
        <taxon>Saprolegniomycetes</taxon>
        <taxon>Saprolegniales</taxon>
        <taxon>Verrucalvaceae</taxon>
        <taxon>Aphanomyces</taxon>
    </lineage>
</organism>
<sequence>MDGFFWQMLTGEYAHLLVVGNVVGIATWLRRLSNRKCSQITTWQDAGLVSAHAFLVGRLVQLAVANFGSAAYFRRAFVDSGVLSSADAKSRIGNRSWSDWWSLWNPLPFSLRFPGSIKTVAYGWVGERLPHALQMDVYRHENCGEMPPVLLFIHGGGWLLGSKATIPSTLLHAVGRKGWLFCAIDYRKAPFVAFPDHLIDCKRAVAYLRSSARSLQADTSKIVVCGESAGGHLASLVAVTADDKTFQPGFENADCSVLACVDAYGTHDLTDRFGHYGRIDVAKKSRYYVEAVLMNTRLCVNRPAFERASPLYHVLQHTPSSVVPPFLCVHGIFDSVIPIEDTCEFFHALQRHRQVTGRVNAVPDVFVPLPQADHAFNCIRSPRTVAYNDAVGVFLDLVLAAHTKQHAVLLTTSKL</sequence>
<comment type="similarity">
    <text evidence="1">Belongs to the 'GDXG' lipolytic enzyme family.</text>
</comment>
<dbReference type="GeneID" id="20804289"/>
<dbReference type="GO" id="GO:0016787">
    <property type="term" value="F:hydrolase activity"/>
    <property type="evidence" value="ECO:0007669"/>
    <property type="project" value="UniProtKB-KW"/>
</dbReference>
<dbReference type="InterPro" id="IPR050300">
    <property type="entry name" value="GDXG_lipolytic_enzyme"/>
</dbReference>
<dbReference type="STRING" id="112090.W4H1B8"/>
<name>W4H1B8_APHAT</name>
<proteinExistence type="inferred from homology"/>
<dbReference type="PANTHER" id="PTHR48081:SF8">
    <property type="entry name" value="ALPHA_BETA HYDROLASE FOLD-3 DOMAIN-CONTAINING PROTEIN-RELATED"/>
    <property type="match status" value="1"/>
</dbReference>
<evidence type="ECO:0000256" key="1">
    <source>
        <dbReference type="ARBA" id="ARBA00010515"/>
    </source>
</evidence>
<reference evidence="4" key="1">
    <citation type="submission" date="2013-12" db="EMBL/GenBank/DDBJ databases">
        <title>The Genome Sequence of Aphanomyces astaci APO3.</title>
        <authorList>
            <consortium name="The Broad Institute Genomics Platform"/>
            <person name="Russ C."/>
            <person name="Tyler B."/>
            <person name="van West P."/>
            <person name="Dieguez-Uribeondo J."/>
            <person name="Young S.K."/>
            <person name="Zeng Q."/>
            <person name="Gargeya S."/>
            <person name="Fitzgerald M."/>
            <person name="Abouelleil A."/>
            <person name="Alvarado L."/>
            <person name="Chapman S.B."/>
            <person name="Gainer-Dewar J."/>
            <person name="Goldberg J."/>
            <person name="Griggs A."/>
            <person name="Gujja S."/>
            <person name="Hansen M."/>
            <person name="Howarth C."/>
            <person name="Imamovic A."/>
            <person name="Ireland A."/>
            <person name="Larimer J."/>
            <person name="McCowan C."/>
            <person name="Murphy C."/>
            <person name="Pearson M."/>
            <person name="Poon T.W."/>
            <person name="Priest M."/>
            <person name="Roberts A."/>
            <person name="Saif S."/>
            <person name="Shea T."/>
            <person name="Sykes S."/>
            <person name="Wortman J."/>
            <person name="Nusbaum C."/>
            <person name="Birren B."/>
        </authorList>
    </citation>
    <scope>NUCLEOTIDE SEQUENCE [LARGE SCALE GENOMIC DNA]</scope>
    <source>
        <strain evidence="4">APO3</strain>
    </source>
</reference>
<keyword evidence="2" id="KW-0378">Hydrolase</keyword>
<dbReference type="Gene3D" id="3.40.50.1820">
    <property type="entry name" value="alpha/beta hydrolase"/>
    <property type="match status" value="1"/>
</dbReference>
<feature type="domain" description="BD-FAE-like" evidence="3">
    <location>
        <begin position="135"/>
        <end position="348"/>
    </location>
</feature>
<evidence type="ECO:0000259" key="3">
    <source>
        <dbReference type="Pfam" id="PF20434"/>
    </source>
</evidence>
<dbReference type="InterPro" id="IPR029058">
    <property type="entry name" value="AB_hydrolase_fold"/>
</dbReference>
<evidence type="ECO:0000256" key="2">
    <source>
        <dbReference type="ARBA" id="ARBA00022801"/>
    </source>
</evidence>
<dbReference type="Pfam" id="PF20434">
    <property type="entry name" value="BD-FAE"/>
    <property type="match status" value="1"/>
</dbReference>
<dbReference type="AlphaFoldDB" id="W4H1B8"/>
<dbReference type="EMBL" id="KI913117">
    <property type="protein sequence ID" value="ETV85687.1"/>
    <property type="molecule type" value="Genomic_DNA"/>
</dbReference>
<dbReference type="RefSeq" id="XP_009824159.1">
    <property type="nucleotide sequence ID" value="XM_009825857.1"/>
</dbReference>
<dbReference type="SUPFAM" id="SSF53474">
    <property type="entry name" value="alpha/beta-Hydrolases"/>
    <property type="match status" value="1"/>
</dbReference>